<dbReference type="EC" id="5.1.1.8" evidence="2"/>
<accession>A0A1P8WI58</accession>
<dbReference type="EMBL" id="CP017641">
    <property type="protein sequence ID" value="APZ93751.1"/>
    <property type="molecule type" value="Genomic_DNA"/>
</dbReference>
<dbReference type="GO" id="GO:0047580">
    <property type="term" value="F:4-hydroxyproline epimerase activity"/>
    <property type="evidence" value="ECO:0007669"/>
    <property type="project" value="UniProtKB-EC"/>
</dbReference>
<dbReference type="PANTHER" id="PTHR33442:SF1">
    <property type="entry name" value="TRANS-3-HYDROXY-L-PROLINE DEHYDRATASE"/>
    <property type="match status" value="1"/>
</dbReference>
<dbReference type="SFLD" id="SFLDS00028">
    <property type="entry name" value="Proline_Racemase"/>
    <property type="match status" value="1"/>
</dbReference>
<keyword evidence="2" id="KW-0413">Isomerase</keyword>
<comment type="similarity">
    <text evidence="1">Belongs to the proline racemase family.</text>
</comment>
<reference evidence="2 3" key="1">
    <citation type="journal article" date="2016" name="Front. Microbiol.">
        <title>Fuerstia marisgermanicae gen. nov., sp. nov., an Unusual Member of the Phylum Planctomycetes from the German Wadden Sea.</title>
        <authorList>
            <person name="Kohn T."/>
            <person name="Heuer A."/>
            <person name="Jogler M."/>
            <person name="Vollmers J."/>
            <person name="Boedeker C."/>
            <person name="Bunk B."/>
            <person name="Rast P."/>
            <person name="Borchert D."/>
            <person name="Glockner I."/>
            <person name="Freese H.M."/>
            <person name="Klenk H.P."/>
            <person name="Overmann J."/>
            <person name="Kaster A.K."/>
            <person name="Rohde M."/>
            <person name="Wiegand S."/>
            <person name="Jogler C."/>
        </authorList>
    </citation>
    <scope>NUCLEOTIDE SEQUENCE [LARGE SCALE GENOMIC DNA]</scope>
    <source>
        <strain evidence="2 3">NH11</strain>
    </source>
</reference>
<name>A0A1P8WI58_9PLAN</name>
<protein>
    <submittedName>
        <fullName evidence="2">4-hydroxyproline epimerase</fullName>
        <ecNumber evidence="2">5.1.1.8</ecNumber>
    </submittedName>
</protein>
<proteinExistence type="inferred from homology"/>
<dbReference type="Pfam" id="PF05544">
    <property type="entry name" value="Pro_racemase"/>
    <property type="match status" value="1"/>
</dbReference>
<dbReference type="RefSeq" id="WP_077028360.1">
    <property type="nucleotide sequence ID" value="NZ_CP017641.1"/>
</dbReference>
<dbReference type="STRING" id="1891926.Fuma_03369"/>
<dbReference type="PANTHER" id="PTHR33442">
    <property type="entry name" value="TRANS-3-HYDROXY-L-PROLINE DEHYDRATASE"/>
    <property type="match status" value="1"/>
</dbReference>
<evidence type="ECO:0000256" key="1">
    <source>
        <dbReference type="ARBA" id="ARBA00007529"/>
    </source>
</evidence>
<sequence length="334" mass="35388">MASQSSREIRVIDSHTGGEPTRIVVDGGPPLGNGSLADRRNRFRNEFDDVRTGIILEPRGSDVLVGGLLCTPTDASCVAGVIFFNNAGYLSMCGHGMIGLVVTLAHMGRITAGQHRIETPVGVVTVNLLDEHRVMVQNVPSWRFRKQVPVQVEGHGTVTGDIAWGGNWFFLVADHGKNLSSDACGALTEFALRIRAALERDGITGPDGEVIDHIELFGPPSNARTADSRNFVLCPGGAYDRSPCGTGTSAKLACLAADGKLAAGATWKQESIIGSVFDGRFEVVNSANDFPDADGPVVSPTITGSAWITGETTLILNPSDPFRMGIRMDTSGSK</sequence>
<gene>
    <name evidence="2" type="ORF">Fuma_03369</name>
</gene>
<organism evidence="2 3">
    <name type="scientific">Fuerstiella marisgermanici</name>
    <dbReference type="NCBI Taxonomy" id="1891926"/>
    <lineage>
        <taxon>Bacteria</taxon>
        <taxon>Pseudomonadati</taxon>
        <taxon>Planctomycetota</taxon>
        <taxon>Planctomycetia</taxon>
        <taxon>Planctomycetales</taxon>
        <taxon>Planctomycetaceae</taxon>
        <taxon>Fuerstiella</taxon>
    </lineage>
</organism>
<dbReference type="AlphaFoldDB" id="A0A1P8WI58"/>
<dbReference type="Gene3D" id="3.10.310.10">
    <property type="entry name" value="Diaminopimelate Epimerase, Chain A, domain 1"/>
    <property type="match status" value="2"/>
</dbReference>
<dbReference type="SUPFAM" id="SSF54506">
    <property type="entry name" value="Diaminopimelate epimerase-like"/>
    <property type="match status" value="1"/>
</dbReference>
<evidence type="ECO:0000313" key="3">
    <source>
        <dbReference type="Proteomes" id="UP000187735"/>
    </source>
</evidence>
<evidence type="ECO:0000313" key="2">
    <source>
        <dbReference type="EMBL" id="APZ93751.1"/>
    </source>
</evidence>
<dbReference type="FunFam" id="3.10.310.10:FF:000003">
    <property type="entry name" value="Proline racemase"/>
    <property type="match status" value="1"/>
</dbReference>
<dbReference type="InterPro" id="IPR008794">
    <property type="entry name" value="Pro_racemase_fam"/>
</dbReference>
<keyword evidence="3" id="KW-1185">Reference proteome</keyword>
<dbReference type="PIRSF" id="PIRSF029792">
    <property type="entry name" value="Pro_racemase"/>
    <property type="match status" value="1"/>
</dbReference>
<dbReference type="KEGG" id="fmr:Fuma_03369"/>
<dbReference type="Proteomes" id="UP000187735">
    <property type="component" value="Chromosome"/>
</dbReference>